<organism evidence="2 4">
    <name type="scientific">Acutalibacter muris</name>
    <dbReference type="NCBI Taxonomy" id="1796620"/>
    <lineage>
        <taxon>Bacteria</taxon>
        <taxon>Bacillati</taxon>
        <taxon>Bacillota</taxon>
        <taxon>Clostridia</taxon>
        <taxon>Eubacteriales</taxon>
        <taxon>Acutalibacteraceae</taxon>
        <taxon>Acutalibacter</taxon>
    </lineage>
</organism>
<dbReference type="Proteomes" id="UP000196710">
    <property type="component" value="Chromosome"/>
</dbReference>
<reference evidence="1" key="1">
    <citation type="journal article" date="2017" name="Genome Announc.">
        <title>High-Quality Whole-Genome Sequences of the Oligo-Mouse-Microbiota Bacterial Community.</title>
        <authorList>
            <person name="Garzetti D."/>
            <person name="Brugiroux S."/>
            <person name="Bunk B."/>
            <person name="Pukall R."/>
            <person name="McCoy K.D."/>
            <person name="Macpherson A.J."/>
            <person name="Stecher B."/>
        </authorList>
    </citation>
    <scope>NUCLEOTIDE SEQUENCE</scope>
    <source>
        <strain evidence="1">KB18</strain>
    </source>
</reference>
<reference evidence="3" key="2">
    <citation type="submission" date="2017-05" db="EMBL/GenBank/DDBJ databases">
        <title>Improved OligoMM genomes.</title>
        <authorList>
            <person name="Garzetti D."/>
        </authorList>
    </citation>
    <scope>NUCLEOTIDE SEQUENCE [LARGE SCALE GENOMIC DNA]</scope>
    <source>
        <strain evidence="3">KB18</strain>
    </source>
</reference>
<dbReference type="Proteomes" id="UP000596035">
    <property type="component" value="Chromosome"/>
</dbReference>
<proteinExistence type="predicted"/>
<dbReference type="EMBL" id="CP065321">
    <property type="protein sequence ID" value="QQR31522.1"/>
    <property type="molecule type" value="Genomic_DNA"/>
</dbReference>
<keyword evidence="3" id="KW-1185">Reference proteome</keyword>
<evidence type="ECO:0000313" key="4">
    <source>
        <dbReference type="Proteomes" id="UP000596035"/>
    </source>
</evidence>
<dbReference type="KEGG" id="amur:ADH66_17215"/>
<accession>A0A1Z2XUX8</accession>
<reference evidence="2 4" key="3">
    <citation type="submission" date="2020-11" db="EMBL/GenBank/DDBJ databases">
        <title>Closed and high quality bacterial genomes of the OMM12 community.</title>
        <authorList>
            <person name="Marbouty M."/>
            <person name="Lamy-Besnier Q."/>
            <person name="Debarbieux L."/>
            <person name="Koszul R."/>
        </authorList>
    </citation>
    <scope>NUCLEOTIDE SEQUENCE [LARGE SCALE GENOMIC DNA]</scope>
    <source>
        <strain evidence="2 4">KB18</strain>
    </source>
</reference>
<evidence type="ECO:0000313" key="3">
    <source>
        <dbReference type="Proteomes" id="UP000196710"/>
    </source>
</evidence>
<protein>
    <submittedName>
        <fullName evidence="2">Uncharacterized protein</fullName>
    </submittedName>
</protein>
<dbReference type="RefSeq" id="WP_066538295.1">
    <property type="nucleotide sequence ID" value="NZ_CP021422.1"/>
</dbReference>
<evidence type="ECO:0000313" key="2">
    <source>
        <dbReference type="EMBL" id="QQR31522.1"/>
    </source>
</evidence>
<evidence type="ECO:0000313" key="1">
    <source>
        <dbReference type="EMBL" id="ASB42242.1"/>
    </source>
</evidence>
<dbReference type="EMBL" id="CP021422">
    <property type="protein sequence ID" value="ASB42242.1"/>
    <property type="molecule type" value="Genomic_DNA"/>
</dbReference>
<gene>
    <name evidence="1" type="ORF">ADH66_17215</name>
    <name evidence="2" type="ORF">I5Q82_07615</name>
</gene>
<dbReference type="AlphaFoldDB" id="A0A1Z2XUX8"/>
<sequence length="80" mass="9316">MSALKFYGCYLSWLGASEPVPLQSLFDFPFTNRDIYEEDKVVNRLFYLVPDLSGTVPRCFFFFEENVFSKDKVGDLLLQT</sequence>
<name>A0A1Z2XUX8_9FIRM</name>